<proteinExistence type="predicted"/>
<dbReference type="EMBL" id="BMRB01000008">
    <property type="protein sequence ID" value="GGS55850.1"/>
    <property type="molecule type" value="Genomic_DNA"/>
</dbReference>
<dbReference type="PANTHER" id="PTHR45856">
    <property type="entry name" value="ALPHA/BETA-HYDROLASES SUPERFAMILY PROTEIN"/>
    <property type="match status" value="1"/>
</dbReference>
<evidence type="ECO:0000256" key="1">
    <source>
        <dbReference type="SAM" id="MobiDB-lite"/>
    </source>
</evidence>
<dbReference type="GO" id="GO:0006629">
    <property type="term" value="P:lipid metabolic process"/>
    <property type="evidence" value="ECO:0007669"/>
    <property type="project" value="InterPro"/>
</dbReference>
<evidence type="ECO:0000313" key="4">
    <source>
        <dbReference type="Proteomes" id="UP000660680"/>
    </source>
</evidence>
<reference evidence="3" key="2">
    <citation type="submission" date="2020-09" db="EMBL/GenBank/DDBJ databases">
        <authorList>
            <person name="Sun Q."/>
            <person name="Ohkuma M."/>
        </authorList>
    </citation>
    <scope>NUCLEOTIDE SEQUENCE</scope>
    <source>
        <strain evidence="3">JCM 3276</strain>
    </source>
</reference>
<accession>A0A918LID7</accession>
<dbReference type="Pfam" id="PF01764">
    <property type="entry name" value="Lipase_3"/>
    <property type="match status" value="1"/>
</dbReference>
<comment type="caution">
    <text evidence="3">The sequence shown here is derived from an EMBL/GenBank/DDBJ whole genome shotgun (WGS) entry which is preliminary data.</text>
</comment>
<dbReference type="InterPro" id="IPR002921">
    <property type="entry name" value="Fungal_lipase-type"/>
</dbReference>
<feature type="domain" description="Fungal lipase-type" evidence="2">
    <location>
        <begin position="33"/>
        <end position="117"/>
    </location>
</feature>
<gene>
    <name evidence="3" type="ORF">GCM10010171_58490</name>
</gene>
<evidence type="ECO:0000313" key="3">
    <source>
        <dbReference type="EMBL" id="GGS55850.1"/>
    </source>
</evidence>
<name>A0A918LID7_9PSEU</name>
<organism evidence="3 4">
    <name type="scientific">Actinokineospora fastidiosa</name>
    <dbReference type="NCBI Taxonomy" id="1816"/>
    <lineage>
        <taxon>Bacteria</taxon>
        <taxon>Bacillati</taxon>
        <taxon>Actinomycetota</taxon>
        <taxon>Actinomycetes</taxon>
        <taxon>Pseudonocardiales</taxon>
        <taxon>Pseudonocardiaceae</taxon>
        <taxon>Actinokineospora</taxon>
    </lineage>
</organism>
<protein>
    <recommendedName>
        <fullName evidence="2">Fungal lipase-type domain-containing protein</fullName>
    </recommendedName>
</protein>
<dbReference type="Proteomes" id="UP000660680">
    <property type="component" value="Unassembled WGS sequence"/>
</dbReference>
<reference evidence="3" key="1">
    <citation type="journal article" date="2014" name="Int. J. Syst. Evol. Microbiol.">
        <title>Complete genome sequence of Corynebacterium casei LMG S-19264T (=DSM 44701T), isolated from a smear-ripened cheese.</title>
        <authorList>
            <consortium name="US DOE Joint Genome Institute (JGI-PGF)"/>
            <person name="Walter F."/>
            <person name="Albersmeier A."/>
            <person name="Kalinowski J."/>
            <person name="Ruckert C."/>
        </authorList>
    </citation>
    <scope>NUCLEOTIDE SEQUENCE</scope>
    <source>
        <strain evidence="3">JCM 3276</strain>
    </source>
</reference>
<dbReference type="InterPro" id="IPR029058">
    <property type="entry name" value="AB_hydrolase_fold"/>
</dbReference>
<keyword evidence="4" id="KW-1185">Reference proteome</keyword>
<feature type="region of interest" description="Disordered" evidence="1">
    <location>
        <begin position="106"/>
        <end position="130"/>
    </location>
</feature>
<dbReference type="AlphaFoldDB" id="A0A918LID7"/>
<feature type="compositionally biased region" description="Low complexity" evidence="1">
    <location>
        <begin position="108"/>
        <end position="120"/>
    </location>
</feature>
<dbReference type="SUPFAM" id="SSF53474">
    <property type="entry name" value="alpha/beta-Hydrolases"/>
    <property type="match status" value="1"/>
</dbReference>
<dbReference type="InterPro" id="IPR051218">
    <property type="entry name" value="Sec_MonoDiacylglyc_Lipase"/>
</dbReference>
<evidence type="ECO:0000259" key="2">
    <source>
        <dbReference type="Pfam" id="PF01764"/>
    </source>
</evidence>
<sequence length="188" mass="20284">MSSRLPCACAGRGLGRPLEDTQAFTAACDRMIVTAFRGTEPRKIKDWLSDASTPPWPGPGGTGFIHYGFGAALQSIYPPVREAITEFRDNDQTIWFTGHSLGGALAARTGSSTTTTSSPRCRPHRRSSTPMRCTTSIATAGSATPCRCSAGWPTGPRGSRRTRSPRRATAVRDHLMNRYLEALRNNAG</sequence>
<dbReference type="PANTHER" id="PTHR45856:SF24">
    <property type="entry name" value="FUNGAL LIPASE-LIKE DOMAIN-CONTAINING PROTEIN"/>
    <property type="match status" value="1"/>
</dbReference>
<dbReference type="Gene3D" id="3.40.50.1820">
    <property type="entry name" value="alpha/beta hydrolase"/>
    <property type="match status" value="1"/>
</dbReference>